<dbReference type="CDD" id="cd02440">
    <property type="entry name" value="AdoMet_MTases"/>
    <property type="match status" value="1"/>
</dbReference>
<accession>A0A6A6AG29</accession>
<dbReference type="InterPro" id="IPR029063">
    <property type="entry name" value="SAM-dependent_MTases_sf"/>
</dbReference>
<dbReference type="GeneID" id="54403933"/>
<dbReference type="AlphaFoldDB" id="A0A6A6AG29"/>
<proteinExistence type="predicted"/>
<dbReference type="EMBL" id="ML977503">
    <property type="protein sequence ID" value="KAF2130932.1"/>
    <property type="molecule type" value="Genomic_DNA"/>
</dbReference>
<dbReference type="OrthoDB" id="540004at2759"/>
<protein>
    <recommendedName>
        <fullName evidence="4">S-adenosyl-L-methionine-dependent methyltransferase</fullName>
    </recommendedName>
</protein>
<gene>
    <name evidence="2" type="ORF">P153DRAFT_287034</name>
</gene>
<keyword evidence="1" id="KW-0472">Membrane</keyword>
<dbReference type="RefSeq" id="XP_033525319.1">
    <property type="nucleotide sequence ID" value="XM_033663501.1"/>
</dbReference>
<reference evidence="2" key="1">
    <citation type="journal article" date="2020" name="Stud. Mycol.">
        <title>101 Dothideomycetes genomes: a test case for predicting lifestyles and emergence of pathogens.</title>
        <authorList>
            <person name="Haridas S."/>
            <person name="Albert R."/>
            <person name="Binder M."/>
            <person name="Bloem J."/>
            <person name="Labutti K."/>
            <person name="Salamov A."/>
            <person name="Andreopoulos B."/>
            <person name="Baker S."/>
            <person name="Barry K."/>
            <person name="Bills G."/>
            <person name="Bluhm B."/>
            <person name="Cannon C."/>
            <person name="Castanera R."/>
            <person name="Culley D."/>
            <person name="Daum C."/>
            <person name="Ezra D."/>
            <person name="Gonzalez J."/>
            <person name="Henrissat B."/>
            <person name="Kuo A."/>
            <person name="Liang C."/>
            <person name="Lipzen A."/>
            <person name="Lutzoni F."/>
            <person name="Magnuson J."/>
            <person name="Mondo S."/>
            <person name="Nolan M."/>
            <person name="Ohm R."/>
            <person name="Pangilinan J."/>
            <person name="Park H.-J."/>
            <person name="Ramirez L."/>
            <person name="Alfaro M."/>
            <person name="Sun H."/>
            <person name="Tritt A."/>
            <person name="Yoshinaga Y."/>
            <person name="Zwiers L.-H."/>
            <person name="Turgeon B."/>
            <person name="Goodwin S."/>
            <person name="Spatafora J."/>
            <person name="Crous P."/>
            <person name="Grigoriev I."/>
        </authorList>
    </citation>
    <scope>NUCLEOTIDE SEQUENCE</scope>
    <source>
        <strain evidence="2">CBS 119687</strain>
    </source>
</reference>
<dbReference type="InterPro" id="IPR052356">
    <property type="entry name" value="Thiol_S-MT"/>
</dbReference>
<dbReference type="Proteomes" id="UP000799771">
    <property type="component" value="Unassembled WGS sequence"/>
</dbReference>
<feature type="transmembrane region" description="Helical" evidence="1">
    <location>
        <begin position="20"/>
        <end position="38"/>
    </location>
</feature>
<dbReference type="PANTHER" id="PTHR45036">
    <property type="entry name" value="METHYLTRANSFERASE LIKE 7B"/>
    <property type="match status" value="1"/>
</dbReference>
<keyword evidence="1" id="KW-1133">Transmembrane helix</keyword>
<evidence type="ECO:0008006" key="4">
    <source>
        <dbReference type="Google" id="ProtNLM"/>
    </source>
</evidence>
<sequence>MTPSKWVQDNALTLLRPALLLQTAIYHFIMTVLTLVFIQRRPFALLDLKALRYKSFARLWKYNGEAMSIEMPGPLTELLSTCKGVVLDIGPGSGEILPRFNPNLITAMYGAEPAEDLHPGLLKNAQKSGFGTKYHALLCGAEPESLIPALHKSGILNVSGKNGLASDGLFDEICCVRVLCGVPHPEQTIKELYQLLKPGGRMVICEHVANPWRTEGRVAARFMQLIFTVLGWPFFMGGCKLQRHTKEFLRDAGQWDKFDLEYYGSKDVVPFVVGELVKRETLGESVGNTDDELNTRSPMEGRVKQRGPMEQSYAEVVGELTLKQGTMEDAGSNVTKPQGESGVSLDKTFAEAVKED</sequence>
<keyword evidence="1" id="KW-0812">Transmembrane</keyword>
<keyword evidence="3" id="KW-1185">Reference proteome</keyword>
<evidence type="ECO:0000313" key="2">
    <source>
        <dbReference type="EMBL" id="KAF2130932.1"/>
    </source>
</evidence>
<dbReference type="Pfam" id="PF13489">
    <property type="entry name" value="Methyltransf_23"/>
    <property type="match status" value="1"/>
</dbReference>
<name>A0A6A6AG29_9PLEO</name>
<dbReference type="PANTHER" id="PTHR45036:SF1">
    <property type="entry name" value="METHYLTRANSFERASE LIKE 7A"/>
    <property type="match status" value="1"/>
</dbReference>
<dbReference type="Gene3D" id="3.40.50.150">
    <property type="entry name" value="Vaccinia Virus protein VP39"/>
    <property type="match status" value="1"/>
</dbReference>
<dbReference type="SUPFAM" id="SSF53335">
    <property type="entry name" value="S-adenosyl-L-methionine-dependent methyltransferases"/>
    <property type="match status" value="1"/>
</dbReference>
<organism evidence="2 3">
    <name type="scientific">Dothidotthia symphoricarpi CBS 119687</name>
    <dbReference type="NCBI Taxonomy" id="1392245"/>
    <lineage>
        <taxon>Eukaryota</taxon>
        <taxon>Fungi</taxon>
        <taxon>Dikarya</taxon>
        <taxon>Ascomycota</taxon>
        <taxon>Pezizomycotina</taxon>
        <taxon>Dothideomycetes</taxon>
        <taxon>Pleosporomycetidae</taxon>
        <taxon>Pleosporales</taxon>
        <taxon>Dothidotthiaceae</taxon>
        <taxon>Dothidotthia</taxon>
    </lineage>
</organism>
<evidence type="ECO:0000313" key="3">
    <source>
        <dbReference type="Proteomes" id="UP000799771"/>
    </source>
</evidence>
<evidence type="ECO:0000256" key="1">
    <source>
        <dbReference type="SAM" id="Phobius"/>
    </source>
</evidence>